<dbReference type="OrthoDB" id="21294at2759"/>
<accession>A0A152A6B8</accession>
<dbReference type="Gene3D" id="1.10.8.1020">
    <property type="entry name" value="RecQ-mediated genome instability protein 1, N-terminal domain"/>
    <property type="match status" value="1"/>
</dbReference>
<evidence type="ECO:0000256" key="4">
    <source>
        <dbReference type="ARBA" id="ARBA00022705"/>
    </source>
</evidence>
<name>A0A152A6B8_TIELA</name>
<dbReference type="GO" id="GO:0000712">
    <property type="term" value="P:resolution of meiotic recombination intermediates"/>
    <property type="evidence" value="ECO:0007669"/>
    <property type="project" value="TreeGrafter"/>
</dbReference>
<protein>
    <recommendedName>
        <fullName evidence="3">RecQ-mediated genome instability protein 1</fullName>
    </recommendedName>
</protein>
<comment type="subcellular location">
    <subcellularLocation>
        <location evidence="1">Nucleus</location>
    </subcellularLocation>
</comment>
<evidence type="ECO:0000259" key="9">
    <source>
        <dbReference type="Pfam" id="PF16099"/>
    </source>
</evidence>
<evidence type="ECO:0000256" key="3">
    <source>
        <dbReference type="ARBA" id="ARBA00018987"/>
    </source>
</evidence>
<dbReference type="PANTHER" id="PTHR14790:SF15">
    <property type="entry name" value="RECQ-MEDIATED GENOME INSTABILITY PROTEIN 1"/>
    <property type="match status" value="1"/>
</dbReference>
<feature type="region of interest" description="Disordered" evidence="7">
    <location>
        <begin position="207"/>
        <end position="228"/>
    </location>
</feature>
<dbReference type="PANTHER" id="PTHR14790">
    <property type="entry name" value="RECQ-MEDIATED GENOME INSTABILITY PROTEIN 1 RMI1"/>
    <property type="match status" value="1"/>
</dbReference>
<dbReference type="Pfam" id="PF21000">
    <property type="entry name" value="RMI1_N_N"/>
    <property type="match status" value="1"/>
</dbReference>
<dbReference type="InterPro" id="IPR013894">
    <property type="entry name" value="RMI1_OB"/>
</dbReference>
<proteinExistence type="inferred from homology"/>
<comment type="function">
    <text evidence="6">Essential component of the RMI complex, a complex that plays an important role in the processing of homologous recombination intermediates to limit DNA crossover formation in cells. Promotes TOP3A binding to double Holliday junctions (DHJ) and hence stimulates TOP3A-mediated dissolution. Required for BLM phosphorylation during mitosis. Within the BLM complex, required for BLM and TOP3A stability.</text>
</comment>
<dbReference type="EMBL" id="LODT01000006">
    <property type="protein sequence ID" value="KYR01768.1"/>
    <property type="molecule type" value="Genomic_DNA"/>
</dbReference>
<evidence type="ECO:0000256" key="1">
    <source>
        <dbReference type="ARBA" id="ARBA00004123"/>
    </source>
</evidence>
<evidence type="ECO:0000259" key="10">
    <source>
        <dbReference type="Pfam" id="PF21000"/>
    </source>
</evidence>
<dbReference type="InterPro" id="IPR044881">
    <property type="entry name" value="RMI1_N_N_sf"/>
</dbReference>
<dbReference type="GO" id="GO:0031422">
    <property type="term" value="C:RecQ family helicase-topoisomerase III complex"/>
    <property type="evidence" value="ECO:0007669"/>
    <property type="project" value="TreeGrafter"/>
</dbReference>
<evidence type="ECO:0000256" key="5">
    <source>
        <dbReference type="ARBA" id="ARBA00023242"/>
    </source>
</evidence>
<dbReference type="Pfam" id="PF16099">
    <property type="entry name" value="RMI1_C"/>
    <property type="match status" value="1"/>
</dbReference>
<comment type="similarity">
    <text evidence="2">Belongs to the RMI1 family.</text>
</comment>
<organism evidence="11 12">
    <name type="scientific">Tieghemostelium lacteum</name>
    <name type="common">Slime mold</name>
    <name type="synonym">Dictyostelium lacteum</name>
    <dbReference type="NCBI Taxonomy" id="361077"/>
    <lineage>
        <taxon>Eukaryota</taxon>
        <taxon>Amoebozoa</taxon>
        <taxon>Evosea</taxon>
        <taxon>Eumycetozoa</taxon>
        <taxon>Dictyostelia</taxon>
        <taxon>Dictyosteliales</taxon>
        <taxon>Raperosteliaceae</taxon>
        <taxon>Tieghemostelium</taxon>
    </lineage>
</organism>
<feature type="domain" description="RecQ-mediated genome instability protein 1 C-terminal OB-fold" evidence="9">
    <location>
        <begin position="325"/>
        <end position="409"/>
    </location>
</feature>
<evidence type="ECO:0000256" key="6">
    <source>
        <dbReference type="ARBA" id="ARBA00024977"/>
    </source>
</evidence>
<comment type="caution">
    <text evidence="11">The sequence shown here is derived from an EMBL/GenBank/DDBJ whole genome shotgun (WGS) entry which is preliminary data.</text>
</comment>
<sequence>MDKFETEISNKFKAQNIIVQTQWLKECIEFITNTYPTIYSLAALSSQSAKDNLQEEVYKQLLISDLSVSVCECIPKVIEGRDILDHTVKGQIQLKGCYLVQIISIVNISEDQEFRYQDDNSHSRTLRLLLSDGYKQIVAIEHRFMSFLNHNIAPGSKALIRDVNIRRGIILLDESNMRILGGHITELVNLKSSQIHKPSLLNNILNNNSNSNSNSTNKTTITSTTKTTTTTTTNRVALKLGDSPTTKQQSPQLQLKLPAKSNSLRLNISNNIISNINNSNSSKNDKMDVDGTSNKLEIAPKALKLSLKSPTLTNISKQTQQQVEEKFIYLKDLSEDDNWDSSNRLFKIKGLASKGKSLQCDGKSYQFYVRIHDGTDSLDVRVSDNLSLQLLGNPKTFNPQKLNEQNEKSIYSSMEGIMFLKFEEDTQFRDHVRFTLLDIKDPDMDYCDWLNKDLIKQDFTT</sequence>
<dbReference type="Pfam" id="PF08585">
    <property type="entry name" value="RMI1_N_C"/>
    <property type="match status" value="1"/>
</dbReference>
<keyword evidence="4" id="KW-0235">DNA replication</keyword>
<feature type="domain" description="RMI1 N-terminal" evidence="10">
    <location>
        <begin position="12"/>
        <end position="67"/>
    </location>
</feature>
<dbReference type="Proteomes" id="UP000076078">
    <property type="component" value="Unassembled WGS sequence"/>
</dbReference>
<dbReference type="STRING" id="361077.A0A152A6B8"/>
<keyword evidence="12" id="KW-1185">Reference proteome</keyword>
<evidence type="ECO:0000259" key="8">
    <source>
        <dbReference type="Pfam" id="PF08585"/>
    </source>
</evidence>
<dbReference type="InterPro" id="IPR042470">
    <property type="entry name" value="RMI1_N_C_sf"/>
</dbReference>
<dbReference type="InParanoid" id="A0A152A6B8"/>
<dbReference type="AlphaFoldDB" id="A0A152A6B8"/>
<evidence type="ECO:0000256" key="2">
    <source>
        <dbReference type="ARBA" id="ARBA00006395"/>
    </source>
</evidence>
<dbReference type="InterPro" id="IPR032199">
    <property type="entry name" value="RMI1_C"/>
</dbReference>
<dbReference type="GO" id="GO:0000166">
    <property type="term" value="F:nucleotide binding"/>
    <property type="evidence" value="ECO:0007669"/>
    <property type="project" value="InterPro"/>
</dbReference>
<dbReference type="GO" id="GO:0006260">
    <property type="term" value="P:DNA replication"/>
    <property type="evidence" value="ECO:0007669"/>
    <property type="project" value="UniProtKB-KW"/>
</dbReference>
<evidence type="ECO:0000313" key="11">
    <source>
        <dbReference type="EMBL" id="KYR01768.1"/>
    </source>
</evidence>
<feature type="domain" description="RecQ mediated genome instability protein 1 OB-fold" evidence="8">
    <location>
        <begin position="94"/>
        <end position="190"/>
    </location>
</feature>
<gene>
    <name evidence="11" type="ORF">DLAC_01780</name>
</gene>
<dbReference type="GO" id="GO:0016604">
    <property type="term" value="C:nuclear body"/>
    <property type="evidence" value="ECO:0007669"/>
    <property type="project" value="TreeGrafter"/>
</dbReference>
<reference evidence="11 12" key="1">
    <citation type="submission" date="2015-12" db="EMBL/GenBank/DDBJ databases">
        <title>Dictyostelia acquired genes for synthesis and detection of signals that induce cell-type specialization by lateral gene transfer from prokaryotes.</title>
        <authorList>
            <person name="Gloeckner G."/>
            <person name="Schaap P."/>
        </authorList>
    </citation>
    <scope>NUCLEOTIDE SEQUENCE [LARGE SCALE GENOMIC DNA]</scope>
    <source>
        <strain evidence="11 12">TK</strain>
    </source>
</reference>
<keyword evidence="5" id="KW-0539">Nucleus</keyword>
<dbReference type="InterPro" id="IPR049363">
    <property type="entry name" value="RMI1_N"/>
</dbReference>
<dbReference type="Gene3D" id="2.40.50.770">
    <property type="entry name" value="RecQ-mediated genome instability protein Rmi1, C-terminal domain"/>
    <property type="match status" value="1"/>
</dbReference>
<dbReference type="GO" id="GO:0000724">
    <property type="term" value="P:double-strand break repair via homologous recombination"/>
    <property type="evidence" value="ECO:0007669"/>
    <property type="project" value="TreeGrafter"/>
</dbReference>
<evidence type="ECO:0000256" key="7">
    <source>
        <dbReference type="SAM" id="MobiDB-lite"/>
    </source>
</evidence>
<evidence type="ECO:0000313" key="12">
    <source>
        <dbReference type="Proteomes" id="UP000076078"/>
    </source>
</evidence>